<dbReference type="Proteomes" id="UP000193411">
    <property type="component" value="Unassembled WGS sequence"/>
</dbReference>
<name>A0A1Y2HUN9_9FUNG</name>
<reference evidence="3 4" key="1">
    <citation type="submission" date="2016-07" db="EMBL/GenBank/DDBJ databases">
        <title>Pervasive Adenine N6-methylation of Active Genes in Fungi.</title>
        <authorList>
            <consortium name="DOE Joint Genome Institute"/>
            <person name="Mondo S.J."/>
            <person name="Dannebaum R.O."/>
            <person name="Kuo R.C."/>
            <person name="Labutti K."/>
            <person name="Haridas S."/>
            <person name="Kuo A."/>
            <person name="Salamov A."/>
            <person name="Ahrendt S.R."/>
            <person name="Lipzen A."/>
            <person name="Sullivan W."/>
            <person name="Andreopoulos W.B."/>
            <person name="Clum A."/>
            <person name="Lindquist E."/>
            <person name="Daum C."/>
            <person name="Ramamoorthy G.K."/>
            <person name="Gryganskyi A."/>
            <person name="Culley D."/>
            <person name="Magnuson J.K."/>
            <person name="James T.Y."/>
            <person name="O'Malley M.A."/>
            <person name="Stajich J.E."/>
            <person name="Spatafora J.W."/>
            <person name="Visel A."/>
            <person name="Grigoriev I.V."/>
        </authorList>
    </citation>
    <scope>NUCLEOTIDE SEQUENCE [LARGE SCALE GENOMIC DNA]</scope>
    <source>
        <strain evidence="3 4">PL171</strain>
    </source>
</reference>
<dbReference type="CDD" id="cd01846">
    <property type="entry name" value="fatty_acyltransferase_like"/>
    <property type="match status" value="1"/>
</dbReference>
<dbReference type="Pfam" id="PF00657">
    <property type="entry name" value="Lipase_GDSL"/>
    <property type="match status" value="1"/>
</dbReference>
<dbReference type="InterPro" id="IPR001087">
    <property type="entry name" value="GDSL"/>
</dbReference>
<proteinExistence type="predicted"/>
<dbReference type="PANTHER" id="PTHR45648">
    <property type="entry name" value="GDSL LIPASE/ACYLHYDROLASE FAMILY PROTEIN (AFU_ORTHOLOGUE AFUA_4G14700)"/>
    <property type="match status" value="1"/>
</dbReference>
<dbReference type="InterPro" id="IPR051058">
    <property type="entry name" value="GDSL_Est/Lipase"/>
</dbReference>
<dbReference type="PANTHER" id="PTHR45648:SF22">
    <property type="entry name" value="GDSL LIPASE_ACYLHYDROLASE FAMILY PROTEIN (AFU_ORTHOLOGUE AFUA_4G14700)"/>
    <property type="match status" value="1"/>
</dbReference>
<comment type="caution">
    <text evidence="3">The sequence shown here is derived from an EMBL/GenBank/DDBJ whole genome shotgun (WGS) entry which is preliminary data.</text>
</comment>
<dbReference type="STRING" id="765915.A0A1Y2HUN9"/>
<evidence type="ECO:0008006" key="5">
    <source>
        <dbReference type="Google" id="ProtNLM"/>
    </source>
</evidence>
<organism evidence="3 4">
    <name type="scientific">Catenaria anguillulae PL171</name>
    <dbReference type="NCBI Taxonomy" id="765915"/>
    <lineage>
        <taxon>Eukaryota</taxon>
        <taxon>Fungi</taxon>
        <taxon>Fungi incertae sedis</taxon>
        <taxon>Blastocladiomycota</taxon>
        <taxon>Blastocladiomycetes</taxon>
        <taxon>Blastocladiales</taxon>
        <taxon>Catenariaceae</taxon>
        <taxon>Catenaria</taxon>
    </lineage>
</organism>
<protein>
    <recommendedName>
        <fullName evidence="5">GDSL lipase/esterase</fullName>
    </recommendedName>
</protein>
<evidence type="ECO:0000313" key="3">
    <source>
        <dbReference type="EMBL" id="ORZ38325.1"/>
    </source>
</evidence>
<dbReference type="EMBL" id="MCFL01000009">
    <property type="protein sequence ID" value="ORZ38325.1"/>
    <property type="molecule type" value="Genomic_DNA"/>
</dbReference>
<dbReference type="SUPFAM" id="SSF52266">
    <property type="entry name" value="SGNH hydrolase"/>
    <property type="match status" value="1"/>
</dbReference>
<sequence>MATARQCPHASAHITLVVLLLAATSLVHAAPVANPTTIDQDASTTLSGSIEKHNRGRTWFSSLIHFGDSFTDTGNVYKMTNKTWPLPPPYNNHGRYANGLMWPEYLSSSLCAPGTKGVPVINFAHGGSTTNDSIIQGYTGAKGDIPSPGIDKQLDMFAAFLETSVKRNASLYTRPLFTFMSGFNDIYYDSLGNQLKATPQQLATNIMSAVATIDRLATQFKLERYDIALLGLPPAGRIPAFKRLPSAGAMFERLAAGMNTEVANRVAVANAQRHPQRRLTYVNLHAAFTAVMDNPAKFNYAPPARPSEYTTSDACVTTDVATKEIKICVDPAAHVWWDDYHPTTRTHRVAAQAIAAAFGERIGLLPRPKVGAEELEWVIADGPSNTIRP</sequence>
<keyword evidence="1" id="KW-0378">Hydrolase</keyword>
<keyword evidence="2" id="KW-0732">Signal</keyword>
<keyword evidence="4" id="KW-1185">Reference proteome</keyword>
<evidence type="ECO:0000313" key="4">
    <source>
        <dbReference type="Proteomes" id="UP000193411"/>
    </source>
</evidence>
<evidence type="ECO:0000256" key="1">
    <source>
        <dbReference type="ARBA" id="ARBA00022801"/>
    </source>
</evidence>
<dbReference type="Gene3D" id="3.40.50.1110">
    <property type="entry name" value="SGNH hydrolase"/>
    <property type="match status" value="1"/>
</dbReference>
<dbReference type="OrthoDB" id="1600564at2759"/>
<dbReference type="GO" id="GO:0016788">
    <property type="term" value="F:hydrolase activity, acting on ester bonds"/>
    <property type="evidence" value="ECO:0007669"/>
    <property type="project" value="InterPro"/>
</dbReference>
<feature type="chain" id="PRO_5013231671" description="GDSL lipase/esterase" evidence="2">
    <location>
        <begin position="30"/>
        <end position="389"/>
    </location>
</feature>
<accession>A0A1Y2HUN9</accession>
<gene>
    <name evidence="3" type="ORF">BCR44DRAFT_34131</name>
</gene>
<dbReference type="InterPro" id="IPR036514">
    <property type="entry name" value="SGNH_hydro_sf"/>
</dbReference>
<dbReference type="AlphaFoldDB" id="A0A1Y2HUN9"/>
<evidence type="ECO:0000256" key="2">
    <source>
        <dbReference type="SAM" id="SignalP"/>
    </source>
</evidence>
<feature type="signal peptide" evidence="2">
    <location>
        <begin position="1"/>
        <end position="29"/>
    </location>
</feature>